<proteinExistence type="predicted"/>
<sequence length="399" mass="44657">MRDISTLLDSSFCLEQGDREILAHVRYDWRSGHRNYKQALGELNARTLLPFGRTPITIIGPTGVGKTCVMKDQDALLVSQSIKEGIPVRGSGYSPLGAPVAGKMDVSTIYSDIVRHALEPLVGYKIAYPPAKEGAPEARLSRTVAQTRAANLQVIEKMANSGHYKALFLDDAGPSATLLKANRALEAPTVFKEICDRARKCTVVLSGGPEIYSFLRQNDQQSARFKIIWMPPYYLRETEDVEEFKSFLRTLEEKKLGKRLIVPGTLTDHSFEVMAFCYGTVGMTVDMVISCTILARMEERALDWKLLREHLENNANHCGEMMALGQRFFDAARERRMDEYQMLFSFFAKREKEGHDVRKVPSPSDQKATAGEAGSAEPKGKNSPKGRNRSKAKPTRETM</sequence>
<evidence type="ECO:0008006" key="4">
    <source>
        <dbReference type="Google" id="ProtNLM"/>
    </source>
</evidence>
<feature type="compositionally biased region" description="Basic residues" evidence="1">
    <location>
        <begin position="382"/>
        <end position="393"/>
    </location>
</feature>
<accession>A0A4P7D6B2</accession>
<dbReference type="KEGG" id="ppai:E1956_35305"/>
<dbReference type="EMBL" id="CP038151">
    <property type="protein sequence ID" value="QBR02510.1"/>
    <property type="molecule type" value="Genomic_DNA"/>
</dbReference>
<keyword evidence="3" id="KW-1185">Reference proteome</keyword>
<dbReference type="SUPFAM" id="SSF52540">
    <property type="entry name" value="P-loop containing nucleoside triphosphate hydrolases"/>
    <property type="match status" value="1"/>
</dbReference>
<dbReference type="OrthoDB" id="9086539at2"/>
<organism evidence="2 3">
    <name type="scientific">Paraburkholderia pallida</name>
    <dbReference type="NCBI Taxonomy" id="2547399"/>
    <lineage>
        <taxon>Bacteria</taxon>
        <taxon>Pseudomonadati</taxon>
        <taxon>Pseudomonadota</taxon>
        <taxon>Betaproteobacteria</taxon>
        <taxon>Burkholderiales</taxon>
        <taxon>Burkholderiaceae</taxon>
        <taxon>Paraburkholderia</taxon>
    </lineage>
</organism>
<feature type="region of interest" description="Disordered" evidence="1">
    <location>
        <begin position="352"/>
        <end position="399"/>
    </location>
</feature>
<dbReference type="RefSeq" id="WP_134758034.1">
    <property type="nucleotide sequence ID" value="NZ_CP038151.1"/>
</dbReference>
<dbReference type="Proteomes" id="UP000295727">
    <property type="component" value="Chromosome 4"/>
</dbReference>
<evidence type="ECO:0000313" key="3">
    <source>
        <dbReference type="Proteomes" id="UP000295727"/>
    </source>
</evidence>
<dbReference type="InterPro" id="IPR027417">
    <property type="entry name" value="P-loop_NTPase"/>
</dbReference>
<gene>
    <name evidence="2" type="ORF">E1956_35305</name>
</gene>
<dbReference type="AlphaFoldDB" id="A0A4P7D6B2"/>
<evidence type="ECO:0000256" key="1">
    <source>
        <dbReference type="SAM" id="MobiDB-lite"/>
    </source>
</evidence>
<name>A0A4P7D6B2_9BURK</name>
<evidence type="ECO:0000313" key="2">
    <source>
        <dbReference type="EMBL" id="QBR02510.1"/>
    </source>
</evidence>
<reference evidence="2 3" key="1">
    <citation type="submission" date="2019-03" db="EMBL/GenBank/DDBJ databases">
        <title>Paraburkholderia sp. 7MH5, isolated from subtropical forest soil.</title>
        <authorList>
            <person name="Gao Z.-H."/>
            <person name="Qiu L.-H."/>
        </authorList>
    </citation>
    <scope>NUCLEOTIDE SEQUENCE [LARGE SCALE GENOMIC DNA]</scope>
    <source>
        <strain evidence="2 3">7MH5</strain>
    </source>
</reference>
<protein>
    <recommendedName>
        <fullName evidence="4">TniB protein</fullName>
    </recommendedName>
</protein>